<evidence type="ECO:0000313" key="2">
    <source>
        <dbReference type="EMBL" id="CAL1672653.1"/>
    </source>
</evidence>
<feature type="region of interest" description="Disordered" evidence="1">
    <location>
        <begin position="27"/>
        <end position="111"/>
    </location>
</feature>
<feature type="region of interest" description="Disordered" evidence="1">
    <location>
        <begin position="1"/>
        <end position="20"/>
    </location>
</feature>
<evidence type="ECO:0000256" key="1">
    <source>
        <dbReference type="SAM" id="MobiDB-lite"/>
    </source>
</evidence>
<reference evidence="2" key="1">
    <citation type="submission" date="2024-04" db="EMBL/GenBank/DDBJ databases">
        <authorList>
            <consortium name="Molecular Ecology Group"/>
        </authorList>
    </citation>
    <scope>NUCLEOTIDE SEQUENCE</scope>
</reference>
<sequence>MGSAEGSSPDSWLLRPATKPRWLIRHASVTADGQGQRITRESRAGENHGQAADTRVGTPTYDNSTDNAPAASDDPPYQLITPGRQPYPPTSEEPQRQQQPAQSVTMRAVVL</sequence>
<comment type="caution">
    <text evidence="2">The sequence shown here is derived from an EMBL/GenBank/DDBJ whole genome shotgun (WGS) entry which is preliminary data.</text>
</comment>
<dbReference type="Proteomes" id="UP001497644">
    <property type="component" value="Unassembled WGS sequence"/>
</dbReference>
<organism evidence="2 3">
    <name type="scientific">Lasius platythorax</name>
    <dbReference type="NCBI Taxonomy" id="488582"/>
    <lineage>
        <taxon>Eukaryota</taxon>
        <taxon>Metazoa</taxon>
        <taxon>Ecdysozoa</taxon>
        <taxon>Arthropoda</taxon>
        <taxon>Hexapoda</taxon>
        <taxon>Insecta</taxon>
        <taxon>Pterygota</taxon>
        <taxon>Neoptera</taxon>
        <taxon>Endopterygota</taxon>
        <taxon>Hymenoptera</taxon>
        <taxon>Apocrita</taxon>
        <taxon>Aculeata</taxon>
        <taxon>Formicoidea</taxon>
        <taxon>Formicidae</taxon>
        <taxon>Formicinae</taxon>
        <taxon>Lasius</taxon>
        <taxon>Lasius</taxon>
    </lineage>
</organism>
<dbReference type="AlphaFoldDB" id="A0AAV2MYP0"/>
<proteinExistence type="predicted"/>
<name>A0AAV2MYP0_9HYME</name>
<keyword evidence="3" id="KW-1185">Reference proteome</keyword>
<feature type="compositionally biased region" description="Polar residues" evidence="1">
    <location>
        <begin position="96"/>
        <end position="105"/>
    </location>
</feature>
<dbReference type="EMBL" id="CAXIPU020000779">
    <property type="protein sequence ID" value="CAL1672653.1"/>
    <property type="molecule type" value="Genomic_DNA"/>
</dbReference>
<feature type="compositionally biased region" description="Polar residues" evidence="1">
    <location>
        <begin position="1"/>
        <end position="10"/>
    </location>
</feature>
<accession>A0AAV2MYP0</accession>
<evidence type="ECO:0000313" key="3">
    <source>
        <dbReference type="Proteomes" id="UP001497644"/>
    </source>
</evidence>
<gene>
    <name evidence="2" type="ORF">LPLAT_LOCUS9559</name>
</gene>
<protein>
    <submittedName>
        <fullName evidence="2">Uncharacterized protein</fullName>
    </submittedName>
</protein>